<name>A0A6A6HSM7_9PLEO</name>
<gene>
    <name evidence="1" type="ORF">BU26DRAFT_190730</name>
</gene>
<evidence type="ECO:0000313" key="2">
    <source>
        <dbReference type="Proteomes" id="UP000800094"/>
    </source>
</evidence>
<protein>
    <submittedName>
        <fullName evidence="1">Uncharacterized protein</fullName>
    </submittedName>
</protein>
<organism evidence="1 2">
    <name type="scientific">Trematosphaeria pertusa</name>
    <dbReference type="NCBI Taxonomy" id="390896"/>
    <lineage>
        <taxon>Eukaryota</taxon>
        <taxon>Fungi</taxon>
        <taxon>Dikarya</taxon>
        <taxon>Ascomycota</taxon>
        <taxon>Pezizomycotina</taxon>
        <taxon>Dothideomycetes</taxon>
        <taxon>Pleosporomycetidae</taxon>
        <taxon>Pleosporales</taxon>
        <taxon>Massarineae</taxon>
        <taxon>Trematosphaeriaceae</taxon>
        <taxon>Trematosphaeria</taxon>
    </lineage>
</organism>
<dbReference type="RefSeq" id="XP_033675806.1">
    <property type="nucleotide sequence ID" value="XM_033820505.1"/>
</dbReference>
<reference evidence="1" key="1">
    <citation type="journal article" date="2020" name="Stud. Mycol.">
        <title>101 Dothideomycetes genomes: a test case for predicting lifestyles and emergence of pathogens.</title>
        <authorList>
            <person name="Haridas S."/>
            <person name="Albert R."/>
            <person name="Binder M."/>
            <person name="Bloem J."/>
            <person name="Labutti K."/>
            <person name="Salamov A."/>
            <person name="Andreopoulos B."/>
            <person name="Baker S."/>
            <person name="Barry K."/>
            <person name="Bills G."/>
            <person name="Bluhm B."/>
            <person name="Cannon C."/>
            <person name="Castanera R."/>
            <person name="Culley D."/>
            <person name="Daum C."/>
            <person name="Ezra D."/>
            <person name="Gonzalez J."/>
            <person name="Henrissat B."/>
            <person name="Kuo A."/>
            <person name="Liang C."/>
            <person name="Lipzen A."/>
            <person name="Lutzoni F."/>
            <person name="Magnuson J."/>
            <person name="Mondo S."/>
            <person name="Nolan M."/>
            <person name="Ohm R."/>
            <person name="Pangilinan J."/>
            <person name="Park H.-J."/>
            <person name="Ramirez L."/>
            <person name="Alfaro M."/>
            <person name="Sun H."/>
            <person name="Tritt A."/>
            <person name="Yoshinaga Y."/>
            <person name="Zwiers L.-H."/>
            <person name="Turgeon B."/>
            <person name="Goodwin S."/>
            <person name="Spatafora J."/>
            <person name="Crous P."/>
            <person name="Grigoriev I."/>
        </authorList>
    </citation>
    <scope>NUCLEOTIDE SEQUENCE</scope>
    <source>
        <strain evidence="1">CBS 122368</strain>
    </source>
</reference>
<dbReference type="Proteomes" id="UP000800094">
    <property type="component" value="Unassembled WGS sequence"/>
</dbReference>
<proteinExistence type="predicted"/>
<dbReference type="EMBL" id="ML987215">
    <property type="protein sequence ID" value="KAF2240802.1"/>
    <property type="molecule type" value="Genomic_DNA"/>
</dbReference>
<keyword evidence="2" id="KW-1185">Reference proteome</keyword>
<accession>A0A6A6HSM7</accession>
<sequence>MPPFPCLHCTAHSPLPSLTLSKRVPFSSTPVLLSPRPPNTCRATVNVTTHAIPIPSIAQARFRNPRASLPPPRLPQDAFHPRVVKLASARVRVRARPSANFRAFGSESGRFANCLHALHCR</sequence>
<dbReference type="AlphaFoldDB" id="A0A6A6HSM7"/>
<dbReference type="GeneID" id="54573835"/>
<evidence type="ECO:0000313" key="1">
    <source>
        <dbReference type="EMBL" id="KAF2240802.1"/>
    </source>
</evidence>